<evidence type="ECO:0000313" key="2">
    <source>
        <dbReference type="Proteomes" id="UP000243459"/>
    </source>
</evidence>
<gene>
    <name evidence="1" type="ORF">A4U43_C06F5780</name>
</gene>
<evidence type="ECO:0000313" key="1">
    <source>
        <dbReference type="EMBL" id="ONK66251.1"/>
    </source>
</evidence>
<dbReference type="GO" id="GO:0051865">
    <property type="term" value="P:protein autoubiquitination"/>
    <property type="evidence" value="ECO:0007669"/>
    <property type="project" value="TreeGrafter"/>
</dbReference>
<dbReference type="GO" id="GO:0061630">
    <property type="term" value="F:ubiquitin protein ligase activity"/>
    <property type="evidence" value="ECO:0007669"/>
    <property type="project" value="TreeGrafter"/>
</dbReference>
<dbReference type="GO" id="GO:0000209">
    <property type="term" value="P:protein polyubiquitination"/>
    <property type="evidence" value="ECO:0007669"/>
    <property type="project" value="TreeGrafter"/>
</dbReference>
<dbReference type="OrthoDB" id="781818at2759"/>
<accession>A0A5P1ENX2</accession>
<proteinExistence type="predicted"/>
<dbReference type="GO" id="GO:0030332">
    <property type="term" value="F:cyclin binding"/>
    <property type="evidence" value="ECO:0007669"/>
    <property type="project" value="TreeGrafter"/>
</dbReference>
<dbReference type="GO" id="GO:0006513">
    <property type="term" value="P:protein monoubiquitination"/>
    <property type="evidence" value="ECO:0007669"/>
    <property type="project" value="TreeGrafter"/>
</dbReference>
<dbReference type="EMBL" id="CM007386">
    <property type="protein sequence ID" value="ONK66251.1"/>
    <property type="molecule type" value="Genomic_DNA"/>
</dbReference>
<reference evidence="2" key="1">
    <citation type="journal article" date="2017" name="Nat. Commun.">
        <title>The asparagus genome sheds light on the origin and evolution of a young Y chromosome.</title>
        <authorList>
            <person name="Harkess A."/>
            <person name="Zhou J."/>
            <person name="Xu C."/>
            <person name="Bowers J.E."/>
            <person name="Van der Hulst R."/>
            <person name="Ayyampalayam S."/>
            <person name="Mercati F."/>
            <person name="Riccardi P."/>
            <person name="McKain M.R."/>
            <person name="Kakrana A."/>
            <person name="Tang H."/>
            <person name="Ray J."/>
            <person name="Groenendijk J."/>
            <person name="Arikit S."/>
            <person name="Mathioni S.M."/>
            <person name="Nakano M."/>
            <person name="Shan H."/>
            <person name="Telgmann-Rauber A."/>
            <person name="Kanno A."/>
            <person name="Yue Z."/>
            <person name="Chen H."/>
            <person name="Li W."/>
            <person name="Chen Y."/>
            <person name="Xu X."/>
            <person name="Zhang Y."/>
            <person name="Luo S."/>
            <person name="Chen H."/>
            <person name="Gao J."/>
            <person name="Mao Z."/>
            <person name="Pires J.C."/>
            <person name="Luo M."/>
            <person name="Kudrna D."/>
            <person name="Wing R.A."/>
            <person name="Meyers B.C."/>
            <person name="Yi K."/>
            <person name="Kong H."/>
            <person name="Lavrijsen P."/>
            <person name="Sunseri F."/>
            <person name="Falavigna A."/>
            <person name="Ye Y."/>
            <person name="Leebens-Mack J.H."/>
            <person name="Chen G."/>
        </authorList>
    </citation>
    <scope>NUCLEOTIDE SEQUENCE [LARGE SCALE GENOMIC DNA]</scope>
    <source>
        <strain evidence="2">cv. DH0086</strain>
    </source>
</reference>
<dbReference type="Gramene" id="ONK66251">
    <property type="protein sequence ID" value="ONK66251"/>
    <property type="gene ID" value="A4U43_C06F5780"/>
</dbReference>
<protein>
    <submittedName>
        <fullName evidence="1">Uncharacterized protein</fullName>
    </submittedName>
</protein>
<dbReference type="GO" id="GO:0005634">
    <property type="term" value="C:nucleus"/>
    <property type="evidence" value="ECO:0007669"/>
    <property type="project" value="TreeGrafter"/>
</dbReference>
<dbReference type="GO" id="GO:0031624">
    <property type="term" value="F:ubiquitin conjugating enzyme binding"/>
    <property type="evidence" value="ECO:0007669"/>
    <property type="project" value="TreeGrafter"/>
</dbReference>
<dbReference type="GO" id="GO:0043161">
    <property type="term" value="P:proteasome-mediated ubiquitin-dependent protein catabolic process"/>
    <property type="evidence" value="ECO:0007669"/>
    <property type="project" value="TreeGrafter"/>
</dbReference>
<dbReference type="PANTHER" id="PTHR31531:SF2">
    <property type="entry name" value="E3 UBIQUITIN-PROTEIN LIGASE E3D"/>
    <property type="match status" value="1"/>
</dbReference>
<dbReference type="Proteomes" id="UP000243459">
    <property type="component" value="Chromosome 6"/>
</dbReference>
<organism evidence="1 2">
    <name type="scientific">Asparagus officinalis</name>
    <name type="common">Garden asparagus</name>
    <dbReference type="NCBI Taxonomy" id="4686"/>
    <lineage>
        <taxon>Eukaryota</taxon>
        <taxon>Viridiplantae</taxon>
        <taxon>Streptophyta</taxon>
        <taxon>Embryophyta</taxon>
        <taxon>Tracheophyta</taxon>
        <taxon>Spermatophyta</taxon>
        <taxon>Magnoliopsida</taxon>
        <taxon>Liliopsida</taxon>
        <taxon>Asparagales</taxon>
        <taxon>Asparagaceae</taxon>
        <taxon>Asparagoideae</taxon>
        <taxon>Asparagus</taxon>
    </lineage>
</organism>
<sequence length="610" mass="68437">MSSLNPKKQWRFTFETLAHIPTLRLYLFNPNVNPSTQCLSLDSDLQLSRSLLVVSWIDSEKPEGVSVRVPIPRVLIDPESGSEVRVRDDCIEIKMRLVLPVDHPVALSVRGALGGDVDLERVRPLELDSGLTNLSSGDVHLFCKICSTRLTKEPLRRFMEMPSVNWREVADNWFGACCCSFGGISEKLVLQYIKTYDCAEGTCLLDYASVIICKDDLEGYTFQKCSDELIDNSYKFDTEPNDYAKDVEEGCRNKSEDLPCVCATSTCVDNEVGEKTLDLESASCKREKHTYPLASRMTLSPDCNGFVREQDSLLMENSSLPQQSLNGTQSTVIADSLRYNNDNVPKNLEKLILQSADELSSTGHCHCCTDEAKCDTDLFTNANAQKLSKESGPEKIQKWLHDCSLGSGFMNRIPNLSDDIKWVEFLCRNCSSIVGAYPSYKNRNVPVDGGIRLFKCYLSTSTPVGGAHDVFRKYTLERIFVALLLEGAKDELSHRVVLRDLRTKLPMLQIVLLNSESWCSIGYCRENETMIPLPEVDLQPVVKVLFSDCSTATEASSRIIKDWSSRTHTEDVYMMTFQIEELTKCLKSAANRLPSSCSHLQGMSLSSLER</sequence>
<dbReference type="AlphaFoldDB" id="A0A5P1ENX2"/>
<dbReference type="GO" id="GO:0005829">
    <property type="term" value="C:cytosol"/>
    <property type="evidence" value="ECO:0007669"/>
    <property type="project" value="TreeGrafter"/>
</dbReference>
<dbReference type="GO" id="GO:0000151">
    <property type="term" value="C:ubiquitin ligase complex"/>
    <property type="evidence" value="ECO:0007669"/>
    <property type="project" value="TreeGrafter"/>
</dbReference>
<name>A0A5P1ENX2_ASPOF</name>
<dbReference type="Pfam" id="PF09814">
    <property type="entry name" value="HECT_2"/>
    <property type="match status" value="2"/>
</dbReference>
<keyword evidence="2" id="KW-1185">Reference proteome</keyword>
<dbReference type="PANTHER" id="PTHR31531">
    <property type="entry name" value="E3 UBIQUITIN-PROTEIN LIGASE E3D FAMILY MEMBER"/>
    <property type="match status" value="1"/>
</dbReference>
<dbReference type="OMA" id="FGNCCCS"/>
<dbReference type="InterPro" id="IPR019193">
    <property type="entry name" value="UBQ-conj_enz_E2-bd_prot"/>
</dbReference>